<dbReference type="InterPro" id="IPR011989">
    <property type="entry name" value="ARM-like"/>
</dbReference>
<evidence type="ECO:0000313" key="1">
    <source>
        <dbReference type="EMBL" id="CRF33615.1"/>
    </source>
</evidence>
<keyword evidence="2" id="KW-1185">Reference proteome</keyword>
<evidence type="ECO:0008006" key="3">
    <source>
        <dbReference type="Google" id="ProtNLM"/>
    </source>
</evidence>
<evidence type="ECO:0000313" key="2">
    <source>
        <dbReference type="Proteomes" id="UP000043763"/>
    </source>
</evidence>
<dbReference type="OrthoDB" id="308791at2"/>
<proteinExistence type="predicted"/>
<protein>
    <recommendedName>
        <fullName evidence="3">HEAT repeat domain-containing protein</fullName>
    </recommendedName>
</protein>
<sequence length="64" mass="7407">MNEIFALLESEEVEKRLEALEELAKNVENSDKITVIKALKPHILDWDENVRLKVAQVLKLYTGQ</sequence>
<gene>
    <name evidence="1" type="ORF">BRSU_1559</name>
</gene>
<dbReference type="Gene3D" id="1.25.10.10">
    <property type="entry name" value="Leucine-rich Repeat Variant"/>
    <property type="match status" value="1"/>
</dbReference>
<dbReference type="AlphaFoldDB" id="A0A0G4K7D0"/>
<name>A0A0G4K7D0_9SPIR</name>
<organism evidence="1 2">
    <name type="scientific">Brachyspira suanatina</name>
    <dbReference type="NCBI Taxonomy" id="381802"/>
    <lineage>
        <taxon>Bacteria</taxon>
        <taxon>Pseudomonadati</taxon>
        <taxon>Spirochaetota</taxon>
        <taxon>Spirochaetia</taxon>
        <taxon>Brachyspirales</taxon>
        <taxon>Brachyspiraceae</taxon>
        <taxon>Brachyspira</taxon>
    </lineage>
</organism>
<reference evidence="2" key="1">
    <citation type="submission" date="2015-04" db="EMBL/GenBank/DDBJ databases">
        <authorList>
            <person name="Mushtaq Mamoona"/>
        </authorList>
    </citation>
    <scope>NUCLEOTIDE SEQUENCE [LARGE SCALE GENOMIC DNA]</scope>
    <source>
        <strain evidence="2">AN4859/03</strain>
    </source>
</reference>
<dbReference type="EMBL" id="CVLB01000001">
    <property type="protein sequence ID" value="CRF33615.1"/>
    <property type="molecule type" value="Genomic_DNA"/>
</dbReference>
<dbReference type="RefSeq" id="WP_014487488.1">
    <property type="nucleotide sequence ID" value="NZ_CVLB01000001.1"/>
</dbReference>
<accession>A0A0G4K7D0</accession>
<dbReference type="GeneID" id="44969583"/>
<dbReference type="Proteomes" id="UP000043763">
    <property type="component" value="Unassembled WGS sequence"/>
</dbReference>